<feature type="transmembrane region" description="Helical" evidence="6">
    <location>
        <begin position="55"/>
        <end position="80"/>
    </location>
</feature>
<feature type="transmembrane region" description="Helical" evidence="6">
    <location>
        <begin position="172"/>
        <end position="197"/>
    </location>
</feature>
<sequence length="437" mass="48177">MQRLDKLAAASPRLFKWGKLLGVTGGAQLLIQATGFICGIFIIRILSSEQYAYYTLANTMLGTMTVLADGGISTGVMSLGGKKWKSREELGKILATGMHMRRQFAIGSLLVSLPILFFLLQQQGMIWWHSVLLILCLTPTFWAALSGSLLQVVPKLHQDVNDLLKINVGINISRVLLTIPFVFFFPFAGIAILATGASQVMGNLQLRKLSLSKADWKADSDPGYRAQIMGTVKRILPGSIYYCISGQITVWLVAIFGSTESIANLGAIGRLMVILTLVKMVVDTLITPRYARLASKKRLVISRFFQILALVAILCSVIVGGVYLFPDEFLWILGDKYADLEYEVFLMTISSCLSLLSGTAHNLSTSRGVIPNPYLFIGTTIASQVILLAFVVDYSSLAGVIMFSIYGSLINLAYRFIDFLYRTLVKIEWSTDEQPLP</sequence>
<dbReference type="GO" id="GO:0005886">
    <property type="term" value="C:plasma membrane"/>
    <property type="evidence" value="ECO:0007669"/>
    <property type="project" value="UniProtKB-SubCell"/>
</dbReference>
<reference evidence="7 8" key="1">
    <citation type="submission" date="2018-02" db="EMBL/GenBank/DDBJ databases">
        <title>Genomic Encyclopedia of Archaeal and Bacterial Type Strains, Phase II (KMG-II): from individual species to whole genera.</title>
        <authorList>
            <person name="Goeker M."/>
        </authorList>
    </citation>
    <scope>NUCLEOTIDE SEQUENCE [LARGE SCALE GENOMIC DNA]</scope>
    <source>
        <strain evidence="7 8">DSM 29526</strain>
    </source>
</reference>
<feature type="transmembrane region" description="Helical" evidence="6">
    <location>
        <begin position="374"/>
        <end position="392"/>
    </location>
</feature>
<comment type="subcellular location">
    <subcellularLocation>
        <location evidence="1">Cell membrane</location>
        <topology evidence="1">Multi-pass membrane protein</topology>
    </subcellularLocation>
</comment>
<evidence type="ECO:0000256" key="1">
    <source>
        <dbReference type="ARBA" id="ARBA00004651"/>
    </source>
</evidence>
<dbReference type="InterPro" id="IPR050833">
    <property type="entry name" value="Poly_Biosynth_Transport"/>
</dbReference>
<keyword evidence="3 6" id="KW-0812">Transmembrane</keyword>
<dbReference type="PANTHER" id="PTHR30250:SF11">
    <property type="entry name" value="O-ANTIGEN TRANSPORTER-RELATED"/>
    <property type="match status" value="1"/>
</dbReference>
<keyword evidence="8" id="KW-1185">Reference proteome</keyword>
<evidence type="ECO:0000256" key="5">
    <source>
        <dbReference type="ARBA" id="ARBA00023136"/>
    </source>
</evidence>
<dbReference type="AlphaFoldDB" id="A0A2S6I7Q8"/>
<evidence type="ECO:0000256" key="6">
    <source>
        <dbReference type="SAM" id="Phobius"/>
    </source>
</evidence>
<feature type="transmembrane region" description="Helical" evidence="6">
    <location>
        <begin position="303"/>
        <end position="324"/>
    </location>
</feature>
<gene>
    <name evidence="7" type="ORF">CLV84_0475</name>
</gene>
<dbReference type="OrthoDB" id="846354at2"/>
<dbReference type="Proteomes" id="UP000237662">
    <property type="component" value="Unassembled WGS sequence"/>
</dbReference>
<evidence type="ECO:0000313" key="8">
    <source>
        <dbReference type="Proteomes" id="UP000237662"/>
    </source>
</evidence>
<accession>A0A2S6I7Q8</accession>
<keyword evidence="4 6" id="KW-1133">Transmembrane helix</keyword>
<dbReference type="PANTHER" id="PTHR30250">
    <property type="entry name" value="PST FAMILY PREDICTED COLANIC ACID TRANSPORTER"/>
    <property type="match status" value="1"/>
</dbReference>
<proteinExistence type="predicted"/>
<organism evidence="7 8">
    <name type="scientific">Neolewinella xylanilytica</name>
    <dbReference type="NCBI Taxonomy" id="1514080"/>
    <lineage>
        <taxon>Bacteria</taxon>
        <taxon>Pseudomonadati</taxon>
        <taxon>Bacteroidota</taxon>
        <taxon>Saprospiria</taxon>
        <taxon>Saprospirales</taxon>
        <taxon>Lewinellaceae</taxon>
        <taxon>Neolewinella</taxon>
    </lineage>
</organism>
<keyword evidence="5 6" id="KW-0472">Membrane</keyword>
<dbReference type="RefSeq" id="WP_146088677.1">
    <property type="nucleotide sequence ID" value="NZ_PTJC01000005.1"/>
</dbReference>
<feature type="transmembrane region" description="Helical" evidence="6">
    <location>
        <begin position="235"/>
        <end position="256"/>
    </location>
</feature>
<feature type="transmembrane region" description="Helical" evidence="6">
    <location>
        <begin position="20"/>
        <end position="43"/>
    </location>
</feature>
<feature type="transmembrane region" description="Helical" evidence="6">
    <location>
        <begin position="100"/>
        <end position="120"/>
    </location>
</feature>
<dbReference type="EMBL" id="PTJC01000005">
    <property type="protein sequence ID" value="PPK87532.1"/>
    <property type="molecule type" value="Genomic_DNA"/>
</dbReference>
<feature type="transmembrane region" description="Helical" evidence="6">
    <location>
        <begin position="262"/>
        <end position="282"/>
    </location>
</feature>
<feature type="transmembrane region" description="Helical" evidence="6">
    <location>
        <begin position="344"/>
        <end position="362"/>
    </location>
</feature>
<keyword evidence="2" id="KW-1003">Cell membrane</keyword>
<evidence type="ECO:0000313" key="7">
    <source>
        <dbReference type="EMBL" id="PPK87532.1"/>
    </source>
</evidence>
<feature type="transmembrane region" description="Helical" evidence="6">
    <location>
        <begin position="398"/>
        <end position="417"/>
    </location>
</feature>
<feature type="transmembrane region" description="Helical" evidence="6">
    <location>
        <begin position="132"/>
        <end position="152"/>
    </location>
</feature>
<protein>
    <submittedName>
        <fullName evidence="7">O-antigen/teichoic acid export membrane protein</fullName>
    </submittedName>
</protein>
<name>A0A2S6I7Q8_9BACT</name>
<evidence type="ECO:0000256" key="3">
    <source>
        <dbReference type="ARBA" id="ARBA00022692"/>
    </source>
</evidence>
<evidence type="ECO:0000256" key="4">
    <source>
        <dbReference type="ARBA" id="ARBA00022989"/>
    </source>
</evidence>
<comment type="caution">
    <text evidence="7">The sequence shown here is derived from an EMBL/GenBank/DDBJ whole genome shotgun (WGS) entry which is preliminary data.</text>
</comment>
<evidence type="ECO:0000256" key="2">
    <source>
        <dbReference type="ARBA" id="ARBA00022475"/>
    </source>
</evidence>